<accession>A0A0M3HPS4</accession>
<keyword evidence="1" id="KW-0812">Transmembrane</keyword>
<evidence type="ECO:0000256" key="1">
    <source>
        <dbReference type="SAM" id="Phobius"/>
    </source>
</evidence>
<keyword evidence="1" id="KW-1133">Transmembrane helix</keyword>
<evidence type="ECO:0000313" key="2">
    <source>
        <dbReference type="Proteomes" id="UP000036681"/>
    </source>
</evidence>
<proteinExistence type="predicted"/>
<dbReference type="Proteomes" id="UP000036681">
    <property type="component" value="Unplaced"/>
</dbReference>
<keyword evidence="2" id="KW-1185">Reference proteome</keyword>
<dbReference type="AlphaFoldDB" id="A0A0M3HPS4"/>
<keyword evidence="1" id="KW-0472">Membrane</keyword>
<dbReference type="WBParaSite" id="ALUE_0000395901-mRNA-1">
    <property type="protein sequence ID" value="ALUE_0000395901-mRNA-1"/>
    <property type="gene ID" value="ALUE_0000395901"/>
</dbReference>
<feature type="transmembrane region" description="Helical" evidence="1">
    <location>
        <begin position="12"/>
        <end position="33"/>
    </location>
</feature>
<protein>
    <submittedName>
        <fullName evidence="3">Anoctamin</fullName>
    </submittedName>
</protein>
<organism evidence="2 3">
    <name type="scientific">Ascaris lumbricoides</name>
    <name type="common">Giant roundworm</name>
    <dbReference type="NCBI Taxonomy" id="6252"/>
    <lineage>
        <taxon>Eukaryota</taxon>
        <taxon>Metazoa</taxon>
        <taxon>Ecdysozoa</taxon>
        <taxon>Nematoda</taxon>
        <taxon>Chromadorea</taxon>
        <taxon>Rhabditida</taxon>
        <taxon>Spirurina</taxon>
        <taxon>Ascaridomorpha</taxon>
        <taxon>Ascaridoidea</taxon>
        <taxon>Ascarididae</taxon>
        <taxon>Ascaris</taxon>
    </lineage>
</organism>
<feature type="transmembrane region" description="Helical" evidence="1">
    <location>
        <begin position="53"/>
        <end position="75"/>
    </location>
</feature>
<evidence type="ECO:0000313" key="3">
    <source>
        <dbReference type="WBParaSite" id="ALUE_0000395901-mRNA-1"/>
    </source>
</evidence>
<sequence>MGKLYATRYVYRANVFGFLMATFFAMPATLFILAGALYPVQCAATQTIASVEYLLATFSTPSLLAQLVLGIFSRLSEPFMLRKWRVVQRISYLMEQHHLAQVAEEASRKRE</sequence>
<reference evidence="3" key="1">
    <citation type="submission" date="2017-02" db="UniProtKB">
        <authorList>
            <consortium name="WormBaseParasite"/>
        </authorList>
    </citation>
    <scope>IDENTIFICATION</scope>
</reference>
<name>A0A0M3HPS4_ASCLU</name>